<evidence type="ECO:0000313" key="3">
    <source>
        <dbReference type="Proteomes" id="UP000004816"/>
    </source>
</evidence>
<name>E5XQS5_SEGRC</name>
<dbReference type="EMBL" id="ACZI02000002">
    <property type="protein sequence ID" value="EFV13298.2"/>
    <property type="molecule type" value="Genomic_DNA"/>
</dbReference>
<evidence type="ECO:0000256" key="1">
    <source>
        <dbReference type="SAM" id="SignalP"/>
    </source>
</evidence>
<dbReference type="PANTHER" id="PTHR38589:SF1">
    <property type="entry name" value="BLR0621 PROTEIN"/>
    <property type="match status" value="1"/>
</dbReference>
<dbReference type="PANTHER" id="PTHR38589">
    <property type="entry name" value="BLR0621 PROTEIN"/>
    <property type="match status" value="1"/>
</dbReference>
<keyword evidence="3" id="KW-1185">Reference proteome</keyword>
<gene>
    <name evidence="2" type="ORF">HMPREF9336_01847</name>
</gene>
<organism evidence="2 3">
    <name type="scientific">Segniliparus rugosus (strain ATCC BAA-974 / DSM 45345 / CCUG 50838 / CIP 108380 / JCM 13579 / CDC 945)</name>
    <dbReference type="NCBI Taxonomy" id="679197"/>
    <lineage>
        <taxon>Bacteria</taxon>
        <taxon>Bacillati</taxon>
        <taxon>Actinomycetota</taxon>
        <taxon>Actinomycetes</taxon>
        <taxon>Mycobacteriales</taxon>
        <taxon>Segniliparaceae</taxon>
        <taxon>Segniliparus</taxon>
    </lineage>
</organism>
<comment type="caution">
    <text evidence="2">The sequence shown here is derived from an EMBL/GenBank/DDBJ whole genome shotgun (WGS) entry which is preliminary data.</text>
</comment>
<feature type="chain" id="PRO_5038725468" description="YkuD domain-containing protein" evidence="1">
    <location>
        <begin position="24"/>
        <end position="247"/>
    </location>
</feature>
<protein>
    <recommendedName>
        <fullName evidence="4">YkuD domain-containing protein</fullName>
    </recommendedName>
</protein>
<dbReference type="AlphaFoldDB" id="E5XQS5"/>
<dbReference type="STRING" id="679197.HMPREF9336_01847"/>
<proteinExistence type="predicted"/>
<dbReference type="Proteomes" id="UP000004816">
    <property type="component" value="Unassembled WGS sequence"/>
</dbReference>
<feature type="signal peptide" evidence="1">
    <location>
        <begin position="1"/>
        <end position="23"/>
    </location>
</feature>
<keyword evidence="1" id="KW-0732">Signal</keyword>
<accession>E5XQS5</accession>
<dbReference type="eggNOG" id="COG3786">
    <property type="taxonomic scope" value="Bacteria"/>
</dbReference>
<dbReference type="HOGENOM" id="CLU_068009_2_1_11"/>
<reference evidence="2 3" key="1">
    <citation type="journal article" date="2011" name="Stand. Genomic Sci.">
        <title>High quality draft genome sequence of Segniliparus rugosus CDC 945(T)= (ATCC BAA-974(T)).</title>
        <authorList>
            <person name="Earl A.M."/>
            <person name="Desjardins C.A."/>
            <person name="Fitzgerald M.G."/>
            <person name="Arachchi H.M."/>
            <person name="Zeng Q."/>
            <person name="Mehta T."/>
            <person name="Griggs A."/>
            <person name="Birren B.W."/>
            <person name="Toney N.C."/>
            <person name="Carr J."/>
            <person name="Posey J."/>
            <person name="Butler W.R."/>
        </authorList>
    </citation>
    <scope>NUCLEOTIDE SEQUENCE [LARGE SCALE GENOMIC DNA]</scope>
    <source>
        <strain evidence="3">ATCC BAA-974 / DSM 45345 / CCUG 50838 / CIP 108380 / JCM 13579 / CDC 945</strain>
    </source>
</reference>
<evidence type="ECO:0008006" key="4">
    <source>
        <dbReference type="Google" id="ProtNLM"/>
    </source>
</evidence>
<sequence length="247" mass="25376">MALAAGLAAAPFAASAAAAPTLAAGPPWFANEVGAAQQVVAVTGQASGQAAVEVWGKYNQLWWSMTGPIAGHIGSAGVADQASEDVPATPAGVFSLPWAFGTEAQPRTSLPFHRTGPNDWWVADVSSPLYNQFYTCAPGSCPFNEQKSERLDVDAYALAVVIGVNPQHAPGAGSAYFLHLDGDGPTQGCVAIGEPDLRSLITWLKPGAVMAVRRGVAPGAGRDPVSLPCRTGCDRLTRGAASLTIPV</sequence>
<evidence type="ECO:0000313" key="2">
    <source>
        <dbReference type="EMBL" id="EFV13298.2"/>
    </source>
</evidence>